<dbReference type="Pfam" id="PF00132">
    <property type="entry name" value="Hexapep"/>
    <property type="match status" value="1"/>
</dbReference>
<dbReference type="Gene3D" id="2.160.10.10">
    <property type="entry name" value="Hexapeptide repeat proteins"/>
    <property type="match status" value="1"/>
</dbReference>
<proteinExistence type="inferred from homology"/>
<dbReference type="InterPro" id="IPR050179">
    <property type="entry name" value="Trans_hexapeptide_repeat"/>
</dbReference>
<dbReference type="SUPFAM" id="SSF51161">
    <property type="entry name" value="Trimeric LpxA-like enzymes"/>
    <property type="match status" value="2"/>
</dbReference>
<dbReference type="InterPro" id="IPR011004">
    <property type="entry name" value="Trimer_LpxA-like_sf"/>
</dbReference>
<dbReference type="InterPro" id="IPR001451">
    <property type="entry name" value="Hexapep"/>
</dbReference>
<evidence type="ECO:0000313" key="3">
    <source>
        <dbReference type="Proteomes" id="UP000599688"/>
    </source>
</evidence>
<dbReference type="Proteomes" id="UP000599688">
    <property type="component" value="Unassembled WGS sequence"/>
</dbReference>
<dbReference type="PANTHER" id="PTHR43300">
    <property type="entry name" value="ACETYLTRANSFERASE"/>
    <property type="match status" value="1"/>
</dbReference>
<dbReference type="AlphaFoldDB" id="A0A916ZRR2"/>
<comment type="similarity">
    <text evidence="1">Belongs to the transferase hexapeptide repeat family.</text>
</comment>
<comment type="caution">
    <text evidence="2">The sequence shown here is derived from an EMBL/GenBank/DDBJ whole genome shotgun (WGS) entry which is preliminary data.</text>
</comment>
<dbReference type="RefSeq" id="WP_188405730.1">
    <property type="nucleotide sequence ID" value="NZ_BMGL01000005.1"/>
</dbReference>
<dbReference type="EMBL" id="BMGL01000005">
    <property type="protein sequence ID" value="GGE10713.1"/>
    <property type="molecule type" value="Genomic_DNA"/>
</dbReference>
<sequence length="256" mass="28647">MINKLKNSLVNRLITYIEQKNTISKSAHIGKHTKVIGSKIGAGVIIGDYSNIYDSNLLGSISLGDKNLVKNVSFSGVILTGENCRLSKCDIIGNVKLGRFSSLWGPNLNIRVKKNKLEIGSFCSIARNVSFQSYNHNFKKITSYYIGQNLFKESWDDEIISKGDINIQNDVWIGSDCIILGGVEIGNGAIIASNSVVTKNVEPYSIVGGTPSKIIGYRFDEKTRNYLLNLKWWEWSVEEIVSNKKLFQEEFKLNKV</sequence>
<evidence type="ECO:0008006" key="4">
    <source>
        <dbReference type="Google" id="ProtNLM"/>
    </source>
</evidence>
<dbReference type="PANTHER" id="PTHR43300:SF11">
    <property type="entry name" value="ACETYLTRANSFERASE RV3034C-RELATED"/>
    <property type="match status" value="1"/>
</dbReference>
<reference evidence="2 3" key="1">
    <citation type="journal article" date="2014" name="Int. J. Syst. Evol. Microbiol.">
        <title>Complete genome sequence of Corynebacterium casei LMG S-19264T (=DSM 44701T), isolated from a smear-ripened cheese.</title>
        <authorList>
            <consortium name="US DOE Joint Genome Institute (JGI-PGF)"/>
            <person name="Walter F."/>
            <person name="Albersmeier A."/>
            <person name="Kalinowski J."/>
            <person name="Ruckert C."/>
        </authorList>
    </citation>
    <scope>NUCLEOTIDE SEQUENCE [LARGE SCALE GENOMIC DNA]</scope>
    <source>
        <strain evidence="2 3">CGMCC 1.12925</strain>
    </source>
</reference>
<evidence type="ECO:0000256" key="1">
    <source>
        <dbReference type="ARBA" id="ARBA00007274"/>
    </source>
</evidence>
<accession>A0A916ZRR2</accession>
<protein>
    <recommendedName>
        <fullName evidence="4">Acetyltransferase (Isoleucine patch superfamily)</fullName>
    </recommendedName>
</protein>
<gene>
    <name evidence="2" type="ORF">GCM10010831_10230</name>
</gene>
<evidence type="ECO:0000313" key="2">
    <source>
        <dbReference type="EMBL" id="GGE10713.1"/>
    </source>
</evidence>
<dbReference type="CDD" id="cd03349">
    <property type="entry name" value="LbH_XAT"/>
    <property type="match status" value="1"/>
</dbReference>
<organism evidence="2 3">
    <name type="scientific">Psychroflexus salis</name>
    <dbReference type="NCBI Taxonomy" id="1526574"/>
    <lineage>
        <taxon>Bacteria</taxon>
        <taxon>Pseudomonadati</taxon>
        <taxon>Bacteroidota</taxon>
        <taxon>Flavobacteriia</taxon>
        <taxon>Flavobacteriales</taxon>
        <taxon>Flavobacteriaceae</taxon>
        <taxon>Psychroflexus</taxon>
    </lineage>
</organism>
<name>A0A916ZRR2_9FLAO</name>
<keyword evidence="3" id="KW-1185">Reference proteome</keyword>